<dbReference type="SUPFAM" id="SSF101152">
    <property type="entry name" value="Mob1/phocein"/>
    <property type="match status" value="1"/>
</dbReference>
<dbReference type="InterPro" id="IPR005301">
    <property type="entry name" value="MOB_kinase_act_fam"/>
</dbReference>
<dbReference type="Pfam" id="PF03637">
    <property type="entry name" value="Mob1_phocein"/>
    <property type="match status" value="1"/>
</dbReference>
<name>A0A8D8Y3L2_9HEMI</name>
<accession>A0A8D8Y3L2</accession>
<keyword evidence="1" id="KW-0808">Transferase</keyword>
<evidence type="ECO:0000313" key="1">
    <source>
        <dbReference type="EMBL" id="CAG6717843.1"/>
    </source>
</evidence>
<dbReference type="EMBL" id="HBUF01356516">
    <property type="protein sequence ID" value="CAG6717843.1"/>
    <property type="molecule type" value="Transcribed_RNA"/>
</dbReference>
<dbReference type="GO" id="GO:0016301">
    <property type="term" value="F:kinase activity"/>
    <property type="evidence" value="ECO:0007669"/>
    <property type="project" value="UniProtKB-KW"/>
</dbReference>
<proteinExistence type="predicted"/>
<protein>
    <submittedName>
        <fullName evidence="1">MOB kinase activator-like 3</fullName>
    </submittedName>
</protein>
<dbReference type="InterPro" id="IPR036703">
    <property type="entry name" value="MOB_kinase_act_sf"/>
</dbReference>
<organism evidence="1">
    <name type="scientific">Cacopsylla melanoneura</name>
    <dbReference type="NCBI Taxonomy" id="428564"/>
    <lineage>
        <taxon>Eukaryota</taxon>
        <taxon>Metazoa</taxon>
        <taxon>Ecdysozoa</taxon>
        <taxon>Arthropoda</taxon>
        <taxon>Hexapoda</taxon>
        <taxon>Insecta</taxon>
        <taxon>Pterygota</taxon>
        <taxon>Neoptera</taxon>
        <taxon>Paraneoptera</taxon>
        <taxon>Hemiptera</taxon>
        <taxon>Sternorrhyncha</taxon>
        <taxon>Psylloidea</taxon>
        <taxon>Psyllidae</taxon>
        <taxon>Psyllinae</taxon>
        <taxon>Cacopsylla</taxon>
    </lineage>
</organism>
<reference evidence="1" key="1">
    <citation type="submission" date="2021-05" db="EMBL/GenBank/DDBJ databases">
        <authorList>
            <person name="Alioto T."/>
            <person name="Alioto T."/>
            <person name="Gomez Garrido J."/>
        </authorList>
    </citation>
    <scope>NUCLEOTIDE SEQUENCE</scope>
</reference>
<sequence length="123" mass="14631">MWLTFSIELILFTELYLNFAWKNPVPPCVEDHAMNICGLMEPSTKNQLHCLHLNIFLFLWIGLKAKSMMNICFLFQQEPHVNTCYKHFYYFIREFDLVNVKELEPLREMTAQICRDMSPAANH</sequence>
<dbReference type="Gene3D" id="1.20.140.30">
    <property type="entry name" value="MOB kinase activator"/>
    <property type="match status" value="1"/>
</dbReference>
<dbReference type="AlphaFoldDB" id="A0A8D8Y3L2"/>
<keyword evidence="1" id="KW-0418">Kinase</keyword>